<keyword evidence="10" id="KW-0406">Ion transport</keyword>
<evidence type="ECO:0000256" key="2">
    <source>
        <dbReference type="ARBA" id="ARBA00004651"/>
    </source>
</evidence>
<dbReference type="AlphaFoldDB" id="A0A2C6DUI4"/>
<dbReference type="GO" id="GO:0006824">
    <property type="term" value="P:cobalt ion transport"/>
    <property type="evidence" value="ECO:0007669"/>
    <property type="project" value="UniProtKB-KW"/>
</dbReference>
<dbReference type="InterPro" id="IPR051224">
    <property type="entry name" value="NiCoT_RcnA"/>
</dbReference>
<keyword evidence="11" id="KW-0921">Nickel transport</keyword>
<proteinExistence type="inferred from homology"/>
<keyword evidence="12 14" id="KW-0472">Membrane</keyword>
<protein>
    <recommendedName>
        <fullName evidence="14">Nickel/cobalt efflux system</fullName>
    </recommendedName>
</protein>
<feature type="transmembrane region" description="Helical" evidence="14">
    <location>
        <begin position="73"/>
        <end position="91"/>
    </location>
</feature>
<dbReference type="InterPro" id="IPR011541">
    <property type="entry name" value="Ni/Co_transpt_high_affinity"/>
</dbReference>
<keyword evidence="7" id="KW-0533">Nickel</keyword>
<keyword evidence="9 14" id="KW-1133">Transmembrane helix</keyword>
<gene>
    <name evidence="15" type="ORF">CRN84_22990</name>
    <name evidence="16" type="ORF">NCTC12282_06241</name>
</gene>
<evidence type="ECO:0000256" key="13">
    <source>
        <dbReference type="ARBA" id="ARBA00023285"/>
    </source>
</evidence>
<evidence type="ECO:0000256" key="8">
    <source>
        <dbReference type="ARBA" id="ARBA00022692"/>
    </source>
</evidence>
<dbReference type="GO" id="GO:0032025">
    <property type="term" value="P:response to cobalt ion"/>
    <property type="evidence" value="ECO:0007669"/>
    <property type="project" value="TreeGrafter"/>
</dbReference>
<dbReference type="STRING" id="1111728.GCA_000427805_03384"/>
<dbReference type="OrthoDB" id="9812956at2"/>
<evidence type="ECO:0000256" key="6">
    <source>
        <dbReference type="ARBA" id="ARBA00022475"/>
    </source>
</evidence>
<keyword evidence="6" id="KW-1003">Cell membrane</keyword>
<dbReference type="RefSeq" id="WP_029096896.1">
    <property type="nucleotide sequence ID" value="NZ_CAADJA010000002.1"/>
</dbReference>
<comment type="function">
    <text evidence="1">Efflux system for nickel and cobalt.</text>
</comment>
<evidence type="ECO:0000256" key="1">
    <source>
        <dbReference type="ARBA" id="ARBA00002510"/>
    </source>
</evidence>
<evidence type="ECO:0000313" key="15">
    <source>
        <dbReference type="EMBL" id="PHI31982.1"/>
    </source>
</evidence>
<feature type="transmembrane region" description="Helical" evidence="14">
    <location>
        <begin position="224"/>
        <end position="244"/>
    </location>
</feature>
<feature type="transmembrane region" description="Helical" evidence="14">
    <location>
        <begin position="112"/>
        <end position="135"/>
    </location>
</feature>
<dbReference type="Proteomes" id="UP000224974">
    <property type="component" value="Unassembled WGS sequence"/>
</dbReference>
<reference evidence="17" key="1">
    <citation type="submission" date="2017-09" db="EMBL/GenBank/DDBJ databases">
        <title>FDA dAtabase for Regulatory Grade micrObial Sequences (FDA-ARGOS): Supporting development and validation of Infectious Disease Dx tests.</title>
        <authorList>
            <person name="Minogue T."/>
            <person name="Wolcott M."/>
            <person name="Wasieloski L."/>
            <person name="Aguilar W."/>
            <person name="Moore D."/>
            <person name="Tallon L."/>
            <person name="Sadzewicz L."/>
            <person name="Ott S."/>
            <person name="Zhao X."/>
            <person name="Nagaraj S."/>
            <person name="Vavikolanu K."/>
            <person name="Aluvathingal J."/>
            <person name="Nadendla S."/>
            <person name="Sichtig H."/>
        </authorList>
    </citation>
    <scope>NUCLEOTIDE SEQUENCE [LARGE SCALE GENOMIC DNA]</scope>
    <source>
        <strain evidence="17">FDAARGOS_387</strain>
    </source>
</reference>
<evidence type="ECO:0000256" key="3">
    <source>
        <dbReference type="ARBA" id="ARBA00010428"/>
    </source>
</evidence>
<organism evidence="15 17">
    <name type="scientific">Budvicia aquatica</name>
    <dbReference type="NCBI Taxonomy" id="82979"/>
    <lineage>
        <taxon>Bacteria</taxon>
        <taxon>Pseudomonadati</taxon>
        <taxon>Pseudomonadota</taxon>
        <taxon>Gammaproteobacteria</taxon>
        <taxon>Enterobacterales</taxon>
        <taxon>Budviciaceae</taxon>
        <taxon>Budvicia</taxon>
    </lineage>
</organism>
<keyword evidence="5 14" id="KW-0813">Transport</keyword>
<reference evidence="15" key="2">
    <citation type="submission" date="2017-09" db="EMBL/GenBank/DDBJ databases">
        <title>FDA dAtabase for Regulatory Grade micrObial Sequences (FDA-ARGOS): Supporting development and validation of Infectious Disease Dx tests.</title>
        <authorList>
            <person name="Minogue T."/>
            <person name="Wolcott M."/>
            <person name="Wasieloski L."/>
            <person name="Aguilar W."/>
            <person name="Moore D."/>
            <person name="Tallon L.J."/>
            <person name="Sadzewicz L."/>
            <person name="Ott S."/>
            <person name="Zhao X."/>
            <person name="Nagaraj S."/>
            <person name="Vavikolanu K."/>
            <person name="Aluvathingal J."/>
            <person name="Nadendla S."/>
            <person name="Sichtig H."/>
        </authorList>
    </citation>
    <scope>NUCLEOTIDE SEQUENCE</scope>
    <source>
        <strain evidence="15">FDAARGOS_387</strain>
    </source>
</reference>
<name>A0A2C6DUI4_9GAMM</name>
<evidence type="ECO:0000256" key="10">
    <source>
        <dbReference type="ARBA" id="ARBA00023065"/>
    </source>
</evidence>
<feature type="transmembrane region" description="Helical" evidence="14">
    <location>
        <begin position="250"/>
        <end position="278"/>
    </location>
</feature>
<reference evidence="16 18" key="3">
    <citation type="submission" date="2019-03" db="EMBL/GenBank/DDBJ databases">
        <authorList>
            <consortium name="Pathogen Informatics"/>
        </authorList>
    </citation>
    <scope>NUCLEOTIDE SEQUENCE [LARGE SCALE GENOMIC DNA]</scope>
    <source>
        <strain evidence="16 18">NCTC12282</strain>
    </source>
</reference>
<evidence type="ECO:0000256" key="12">
    <source>
        <dbReference type="ARBA" id="ARBA00023136"/>
    </source>
</evidence>
<keyword evidence="4" id="KW-0171">Cobalt transport</keyword>
<evidence type="ECO:0000256" key="5">
    <source>
        <dbReference type="ARBA" id="ARBA00022448"/>
    </source>
</evidence>
<accession>A0A2C6DUI4</accession>
<sequence>MQITHSDKNQKKQSNQSLWPLYVCLVVLLLLGGVIWLKWPDLVLQSALWQKSLHQQLVGLLQEVKTHPLETGAMLMAFSFVYGVLHSAGPGHGKIIITAYLATHPLKLRNSLLLTIAASMVQGIVAIVLVTTVTYILQLSSRSLHQSSFWMEKGSYLFIVLIGGIISYRALRNLMATSKANRINIRSLTPIDAEHVHSADCGCGHRHLPTENELSAGGGWKTNLAIIFSIGLRPCSGAILVLLFSKVIDAYYWGMASAMVMAVGTATTISLLALLVHFSRRLAERLTVTRGRKLWGRVAIYSLSFTGGVLLILAGMILYYAASPAAMGGIRIF</sequence>
<dbReference type="Pfam" id="PF03824">
    <property type="entry name" value="NicO"/>
    <property type="match status" value="2"/>
</dbReference>
<feature type="transmembrane region" description="Helical" evidence="14">
    <location>
        <begin position="21"/>
        <end position="39"/>
    </location>
</feature>
<dbReference type="GO" id="GO:0005886">
    <property type="term" value="C:plasma membrane"/>
    <property type="evidence" value="ECO:0007669"/>
    <property type="project" value="UniProtKB-SubCell"/>
</dbReference>
<keyword evidence="13" id="KW-0170">Cobalt</keyword>
<evidence type="ECO:0000313" key="18">
    <source>
        <dbReference type="Proteomes" id="UP000373449"/>
    </source>
</evidence>
<evidence type="ECO:0000313" key="17">
    <source>
        <dbReference type="Proteomes" id="UP000224974"/>
    </source>
</evidence>
<dbReference type="PANTHER" id="PTHR40659:SF1">
    <property type="entry name" value="NICKEL_COBALT EFFLUX SYSTEM RCNA"/>
    <property type="match status" value="1"/>
</dbReference>
<comment type="similarity">
    <text evidence="3">Belongs to the NiCoT transporter (TC 2.A.52) family. RcnA subfamily.</text>
</comment>
<feature type="transmembrane region" description="Helical" evidence="14">
    <location>
        <begin position="155"/>
        <end position="171"/>
    </location>
</feature>
<evidence type="ECO:0000256" key="11">
    <source>
        <dbReference type="ARBA" id="ARBA00023112"/>
    </source>
</evidence>
<dbReference type="EMBL" id="PDDX01000001">
    <property type="protein sequence ID" value="PHI31982.1"/>
    <property type="molecule type" value="Genomic_DNA"/>
</dbReference>
<evidence type="ECO:0000313" key="16">
    <source>
        <dbReference type="EMBL" id="VFS53032.1"/>
    </source>
</evidence>
<keyword evidence="8 14" id="KW-0812">Transmembrane</keyword>
<evidence type="ECO:0000256" key="9">
    <source>
        <dbReference type="ARBA" id="ARBA00022989"/>
    </source>
</evidence>
<evidence type="ECO:0000256" key="14">
    <source>
        <dbReference type="RuleBase" id="RU362101"/>
    </source>
</evidence>
<keyword evidence="17" id="KW-1185">Reference proteome</keyword>
<dbReference type="EMBL" id="CAADJA010000002">
    <property type="protein sequence ID" value="VFS53032.1"/>
    <property type="molecule type" value="Genomic_DNA"/>
</dbReference>
<dbReference type="Proteomes" id="UP000373449">
    <property type="component" value="Unassembled WGS sequence"/>
</dbReference>
<dbReference type="GO" id="GO:0010045">
    <property type="term" value="P:response to nickel cation"/>
    <property type="evidence" value="ECO:0007669"/>
    <property type="project" value="TreeGrafter"/>
</dbReference>
<dbReference type="GO" id="GO:0015099">
    <property type="term" value="F:nickel cation transmembrane transporter activity"/>
    <property type="evidence" value="ECO:0007669"/>
    <property type="project" value="UniProtKB-UniRule"/>
</dbReference>
<comment type="subcellular location">
    <subcellularLocation>
        <location evidence="2 14">Cell membrane</location>
        <topology evidence="2 14">Multi-pass membrane protein</topology>
    </subcellularLocation>
</comment>
<dbReference type="GO" id="GO:0046583">
    <property type="term" value="F:monoatomic cation efflux transmembrane transporter activity"/>
    <property type="evidence" value="ECO:0007669"/>
    <property type="project" value="TreeGrafter"/>
</dbReference>
<feature type="transmembrane region" description="Helical" evidence="14">
    <location>
        <begin position="298"/>
        <end position="321"/>
    </location>
</feature>
<evidence type="ECO:0000256" key="4">
    <source>
        <dbReference type="ARBA" id="ARBA00022426"/>
    </source>
</evidence>
<evidence type="ECO:0000256" key="7">
    <source>
        <dbReference type="ARBA" id="ARBA00022596"/>
    </source>
</evidence>
<dbReference type="PANTHER" id="PTHR40659">
    <property type="entry name" value="NICKEL/COBALT EFFLUX SYSTEM RCNA"/>
    <property type="match status" value="1"/>
</dbReference>